<name>A0A8J6B435_ELECQ</name>
<reference evidence="2" key="1">
    <citation type="thesis" date="2020" institute="ProQuest LLC" country="789 East Eisenhower Parkway, Ann Arbor, MI, USA">
        <title>Comparative Genomics and Chromosome Evolution.</title>
        <authorList>
            <person name="Mudd A.B."/>
        </authorList>
    </citation>
    <scope>NUCLEOTIDE SEQUENCE</scope>
    <source>
        <strain evidence="2">HN-11 Male</strain>
        <tissue evidence="2">Kidney and liver</tissue>
    </source>
</reference>
<evidence type="ECO:0000256" key="1">
    <source>
        <dbReference type="SAM" id="MobiDB-lite"/>
    </source>
</evidence>
<proteinExistence type="predicted"/>
<gene>
    <name evidence="2" type="ORF">GDO78_021159</name>
</gene>
<sequence>MSYTDTTSSQSKAPEDEPPSYNLIAPYAPLDTSASSAPARCEIDCTLLKGVPPGLEHLLQVSYLLHGK</sequence>
<keyword evidence="3" id="KW-1185">Reference proteome</keyword>
<feature type="compositionally biased region" description="Polar residues" evidence="1">
    <location>
        <begin position="1"/>
        <end position="12"/>
    </location>
</feature>
<accession>A0A8J6B435</accession>
<dbReference type="AlphaFoldDB" id="A0A8J6B435"/>
<comment type="caution">
    <text evidence="2">The sequence shown here is derived from an EMBL/GenBank/DDBJ whole genome shotgun (WGS) entry which is preliminary data.</text>
</comment>
<evidence type="ECO:0000313" key="3">
    <source>
        <dbReference type="Proteomes" id="UP000770717"/>
    </source>
</evidence>
<dbReference type="EMBL" id="WNTK01006018">
    <property type="protein sequence ID" value="KAG9463757.1"/>
    <property type="molecule type" value="Genomic_DNA"/>
</dbReference>
<dbReference type="Proteomes" id="UP000770717">
    <property type="component" value="Unassembled WGS sequence"/>
</dbReference>
<evidence type="ECO:0000313" key="2">
    <source>
        <dbReference type="EMBL" id="KAG9463757.1"/>
    </source>
</evidence>
<protein>
    <submittedName>
        <fullName evidence="2">Uncharacterized protein</fullName>
    </submittedName>
</protein>
<organism evidence="2 3">
    <name type="scientific">Eleutherodactylus coqui</name>
    <name type="common">Puerto Rican coqui</name>
    <dbReference type="NCBI Taxonomy" id="57060"/>
    <lineage>
        <taxon>Eukaryota</taxon>
        <taxon>Metazoa</taxon>
        <taxon>Chordata</taxon>
        <taxon>Craniata</taxon>
        <taxon>Vertebrata</taxon>
        <taxon>Euteleostomi</taxon>
        <taxon>Amphibia</taxon>
        <taxon>Batrachia</taxon>
        <taxon>Anura</taxon>
        <taxon>Neobatrachia</taxon>
        <taxon>Hyloidea</taxon>
        <taxon>Eleutherodactylidae</taxon>
        <taxon>Eleutherodactylinae</taxon>
        <taxon>Eleutherodactylus</taxon>
        <taxon>Eleutherodactylus</taxon>
    </lineage>
</organism>
<feature type="region of interest" description="Disordered" evidence="1">
    <location>
        <begin position="1"/>
        <end position="27"/>
    </location>
</feature>